<accession>A0A1S3CU58</accession>
<dbReference type="GeneID" id="103505213"/>
<gene>
    <name evidence="2" type="primary">LOC103505213</name>
</gene>
<dbReference type="KEGG" id="dci:103505213"/>
<evidence type="ECO:0000313" key="2">
    <source>
        <dbReference type="RefSeq" id="XP_008467753.2"/>
    </source>
</evidence>
<dbReference type="Proteomes" id="UP000079169">
    <property type="component" value="Unplaced"/>
</dbReference>
<dbReference type="AlphaFoldDB" id="A0A1S3CU58"/>
<evidence type="ECO:0000313" key="1">
    <source>
        <dbReference type="Proteomes" id="UP000079169"/>
    </source>
</evidence>
<dbReference type="PaxDb" id="121845-A0A1S3CU58"/>
<proteinExistence type="predicted"/>
<dbReference type="RefSeq" id="XP_008467753.2">
    <property type="nucleotide sequence ID" value="XM_008469531.3"/>
</dbReference>
<keyword evidence="1" id="KW-1185">Reference proteome</keyword>
<organism evidence="1 2">
    <name type="scientific">Diaphorina citri</name>
    <name type="common">Asian citrus psyllid</name>
    <dbReference type="NCBI Taxonomy" id="121845"/>
    <lineage>
        <taxon>Eukaryota</taxon>
        <taxon>Metazoa</taxon>
        <taxon>Ecdysozoa</taxon>
        <taxon>Arthropoda</taxon>
        <taxon>Hexapoda</taxon>
        <taxon>Insecta</taxon>
        <taxon>Pterygota</taxon>
        <taxon>Neoptera</taxon>
        <taxon>Paraneoptera</taxon>
        <taxon>Hemiptera</taxon>
        <taxon>Sternorrhyncha</taxon>
        <taxon>Psylloidea</taxon>
        <taxon>Psyllidae</taxon>
        <taxon>Diaphorininae</taxon>
        <taxon>Diaphorina</taxon>
    </lineage>
</organism>
<protein>
    <submittedName>
        <fullName evidence="2">ABC transporter G family member 7-like</fullName>
    </submittedName>
</protein>
<name>A0A1S3CU58_DIACI</name>
<sequence>MNAKSENQTTCNKILKNFNNNVHDPSIAERRKNKFQELMANLNSKKISCDTEAANKDKPLPKVQEHSNNNIVNNNKQEPNCENQLLFDNNGNYLDNSETSKQKSSQISLGNQIDNLTAAVEESKLSTAVNQDLTYVTPNQINDKRGFIIRNSIKRKSYKLKRNHENQPGDLESRRSSVTDSLYELEASLYEMLQNSCSLSMEDVEYV</sequence>
<reference evidence="2" key="1">
    <citation type="submission" date="2025-08" db="UniProtKB">
        <authorList>
            <consortium name="RefSeq"/>
        </authorList>
    </citation>
    <scope>IDENTIFICATION</scope>
</reference>